<evidence type="ECO:0000313" key="2">
    <source>
        <dbReference type="Proteomes" id="UP000828941"/>
    </source>
</evidence>
<comment type="caution">
    <text evidence="1">The sequence shown here is derived from an EMBL/GenBank/DDBJ whole genome shotgun (WGS) entry which is preliminary data.</text>
</comment>
<protein>
    <submittedName>
        <fullName evidence="1">Uncharacterized protein</fullName>
    </submittedName>
</protein>
<accession>A0ACB9LE95</accession>
<organism evidence="1 2">
    <name type="scientific">Bauhinia variegata</name>
    <name type="common">Purple orchid tree</name>
    <name type="synonym">Phanera variegata</name>
    <dbReference type="NCBI Taxonomy" id="167791"/>
    <lineage>
        <taxon>Eukaryota</taxon>
        <taxon>Viridiplantae</taxon>
        <taxon>Streptophyta</taxon>
        <taxon>Embryophyta</taxon>
        <taxon>Tracheophyta</taxon>
        <taxon>Spermatophyta</taxon>
        <taxon>Magnoliopsida</taxon>
        <taxon>eudicotyledons</taxon>
        <taxon>Gunneridae</taxon>
        <taxon>Pentapetalae</taxon>
        <taxon>rosids</taxon>
        <taxon>fabids</taxon>
        <taxon>Fabales</taxon>
        <taxon>Fabaceae</taxon>
        <taxon>Cercidoideae</taxon>
        <taxon>Cercideae</taxon>
        <taxon>Bauhiniinae</taxon>
        <taxon>Bauhinia</taxon>
    </lineage>
</organism>
<gene>
    <name evidence="1" type="ORF">L6164_031054</name>
</gene>
<dbReference type="Proteomes" id="UP000828941">
    <property type="component" value="Chromosome 12"/>
</dbReference>
<keyword evidence="2" id="KW-1185">Reference proteome</keyword>
<dbReference type="EMBL" id="CM039437">
    <property type="protein sequence ID" value="KAI4307929.1"/>
    <property type="molecule type" value="Genomic_DNA"/>
</dbReference>
<sequence>MGLGAFLAMLNYRHFYYVFSLLLLPLQSLLAQGAASNTWLTLTGNPPLVIARGGFSGLFPDSSSAAYNSAVLNSAADTVLWCNVQLTRDGAGICLPDLNLKNSTNIARVVRKTVPGYWINGVPSFGHFTVDYTLNELSNASLTQGIYSRTEKFDGDLFPILKVEDVFEIVKPSSLWLNIQYDAFFQFKNLSMRNFVLSVSKRVNVSYISSPEVDFLTSIKENVNPRTTKLVFRFLEQDKCEPSTRQSYGSLLKNPTFIKTFASGILVPKSYIWPVDSNLYLQPHTSLVLDAHKEGLQVFASDFASDAPLSYNYSYDPLAECLSFIDNGDFSVDGLLSDFPITPSMARDCFAHGGKNTKREEKPLVISKCGASGDYPACSDLAYKKAISDGVDVLDCPVQMSKDGVPFCFSSINLNDSTTVAQSSFSRLRKVIPEIMSDSGIFTFMLTWNEIKTLTPSISIPYKRYRLFRNPKFKNEGTSLTLSEFLAMTKTQTSLSGVLISIEMSPSTPLTSIHSEIANMYLSSYHVDYLAKHEGLSVSDAVLDALSKAGYDNQDSQKVMIQSTKSSVLMKFKEKGKFELIYKVDKAISDALDSAVENITKFADSVVIQKNCVFPTNKALFLIGSPNVVPKLKSFNLSVYVGTFSNEFVSQAWDYFSDATVEINAFVMEAKVDGIITDFPRTAARYKEKQCLNLGKDIPEYMTPVMPGGLAGLISTRFLPPAEPTLPVLTVSDVWEAPPPSVPSTGEFAKTTYNSLRAKLKATLNLFWF</sequence>
<evidence type="ECO:0000313" key="1">
    <source>
        <dbReference type="EMBL" id="KAI4307929.1"/>
    </source>
</evidence>
<reference evidence="1 2" key="1">
    <citation type="journal article" date="2022" name="DNA Res.">
        <title>Chromosomal-level genome assembly of the orchid tree Bauhinia variegata (Leguminosae; Cercidoideae) supports the allotetraploid origin hypothesis of Bauhinia.</title>
        <authorList>
            <person name="Zhong Y."/>
            <person name="Chen Y."/>
            <person name="Zheng D."/>
            <person name="Pang J."/>
            <person name="Liu Y."/>
            <person name="Luo S."/>
            <person name="Meng S."/>
            <person name="Qian L."/>
            <person name="Wei D."/>
            <person name="Dai S."/>
            <person name="Zhou R."/>
        </authorList>
    </citation>
    <scope>NUCLEOTIDE SEQUENCE [LARGE SCALE GENOMIC DNA]</scope>
    <source>
        <strain evidence="1">BV-YZ2020</strain>
    </source>
</reference>
<proteinExistence type="predicted"/>
<name>A0ACB9LE95_BAUVA</name>